<proteinExistence type="predicted"/>
<feature type="domain" description="Tetratricopeptide SHNi-TPR" evidence="5">
    <location>
        <begin position="166"/>
        <end position="194"/>
    </location>
</feature>
<dbReference type="GO" id="GO:0006335">
    <property type="term" value="P:DNA replication-dependent chromatin assembly"/>
    <property type="evidence" value="ECO:0007669"/>
    <property type="project" value="TreeGrafter"/>
</dbReference>
<dbReference type="Pfam" id="PF10516">
    <property type="entry name" value="SHNi-TPR"/>
    <property type="match status" value="1"/>
</dbReference>
<dbReference type="GO" id="GO:0042393">
    <property type="term" value="F:histone binding"/>
    <property type="evidence" value="ECO:0007669"/>
    <property type="project" value="TreeGrafter"/>
</dbReference>
<keyword evidence="3" id="KW-0175">Coiled coil</keyword>
<evidence type="ECO:0000256" key="1">
    <source>
        <dbReference type="ARBA" id="ARBA00022737"/>
    </source>
</evidence>
<dbReference type="InterPro" id="IPR019544">
    <property type="entry name" value="Tetratricopeptide_SHNi-TPR_dom"/>
</dbReference>
<evidence type="ECO:0000256" key="2">
    <source>
        <dbReference type="ARBA" id="ARBA00022803"/>
    </source>
</evidence>
<dbReference type="PANTHER" id="PTHR15081:SF1">
    <property type="entry name" value="NUCLEAR AUTOANTIGENIC SPERM PROTEIN"/>
    <property type="match status" value="1"/>
</dbReference>
<dbReference type="Gene3D" id="1.25.40.10">
    <property type="entry name" value="Tetratricopeptide repeat domain"/>
    <property type="match status" value="1"/>
</dbReference>
<evidence type="ECO:0000256" key="4">
    <source>
        <dbReference type="SAM" id="MobiDB-lite"/>
    </source>
</evidence>
<organism evidence="6 7">
    <name type="scientific">Chlorella ohadii</name>
    <dbReference type="NCBI Taxonomy" id="2649997"/>
    <lineage>
        <taxon>Eukaryota</taxon>
        <taxon>Viridiplantae</taxon>
        <taxon>Chlorophyta</taxon>
        <taxon>core chlorophytes</taxon>
        <taxon>Trebouxiophyceae</taxon>
        <taxon>Chlorellales</taxon>
        <taxon>Chlorellaceae</taxon>
        <taxon>Chlorella clade</taxon>
        <taxon>Chlorella</taxon>
    </lineage>
</organism>
<accession>A0AAD5H3K0</accession>
<evidence type="ECO:0000256" key="3">
    <source>
        <dbReference type="SAM" id="Coils"/>
    </source>
</evidence>
<keyword evidence="2" id="KW-0802">TPR repeat</keyword>
<evidence type="ECO:0000313" key="7">
    <source>
        <dbReference type="Proteomes" id="UP001205105"/>
    </source>
</evidence>
<evidence type="ECO:0000259" key="5">
    <source>
        <dbReference type="Pfam" id="PF10516"/>
    </source>
</evidence>
<dbReference type="EMBL" id="JADXDR010000099">
    <property type="protein sequence ID" value="KAI7839538.1"/>
    <property type="molecule type" value="Genomic_DNA"/>
</dbReference>
<protein>
    <recommendedName>
        <fullName evidence="5">Tetratricopeptide SHNi-TPR domain-containing protein</fullName>
    </recommendedName>
</protein>
<feature type="region of interest" description="Disordered" evidence="4">
    <location>
        <begin position="1"/>
        <end position="23"/>
    </location>
</feature>
<feature type="region of interest" description="Disordered" evidence="4">
    <location>
        <begin position="92"/>
        <end position="137"/>
    </location>
</feature>
<gene>
    <name evidence="6" type="ORF">COHA_006720</name>
</gene>
<feature type="coiled-coil region" evidence="3">
    <location>
        <begin position="258"/>
        <end position="292"/>
    </location>
</feature>
<keyword evidence="1" id="KW-0677">Repeat</keyword>
<dbReference type="InterPro" id="IPR011990">
    <property type="entry name" value="TPR-like_helical_dom_sf"/>
</dbReference>
<keyword evidence="7" id="KW-1185">Reference proteome</keyword>
<reference evidence="6" key="1">
    <citation type="submission" date="2020-11" db="EMBL/GenBank/DDBJ databases">
        <title>Chlorella ohadii genome sequencing and assembly.</title>
        <authorList>
            <person name="Murik O."/>
            <person name="Treves H."/>
            <person name="Kedem I."/>
            <person name="Shotland Y."/>
            <person name="Kaplan A."/>
        </authorList>
    </citation>
    <scope>NUCLEOTIDE SEQUENCE</scope>
    <source>
        <strain evidence="6">1</strain>
    </source>
</reference>
<name>A0AAD5H3K0_9CHLO</name>
<feature type="compositionally biased region" description="Acidic residues" evidence="4">
    <location>
        <begin position="124"/>
        <end position="136"/>
    </location>
</feature>
<comment type="caution">
    <text evidence="6">The sequence shown here is derived from an EMBL/GenBank/DDBJ whole genome shotgun (WGS) entry which is preliminary data.</text>
</comment>
<dbReference type="PANTHER" id="PTHR15081">
    <property type="entry name" value="NUCLEAR AUTOANTIGENIC SPERM PROTEIN NASP -RELATED"/>
    <property type="match status" value="1"/>
</dbReference>
<dbReference type="SUPFAM" id="SSF48452">
    <property type="entry name" value="TPR-like"/>
    <property type="match status" value="1"/>
</dbReference>
<sequence>MADEAGPSGAGTGKASPEALQDAERKFERGIQCIRTNDLEQAVQLFAEVLQVRTEHYGELAPECASAYYRYGAALLYQAQDSADVFGAGVADAADDDDAPEGGEADDKENSGDKGKAPAASASGEEEGEEGEESGAEGDLQLAWENLETAKVIWAKDADSHAQQLADVHGLLGDVAMESDDFATALAELDASLAYLAKFVQDDDRRIAEVQYKRCCALQFSGELTKALPAVQAALDCLAKRRAALLARIAAPAEGDDADKLTAESEEVAALQDDLKEKVAELEDLIKQDVNEKNMIKGVFAQAMGALGGGQQQQAAAAAPQQAAALAQAEGEGGFDSASGGGAAVKNLGVVGRGTKRINLQPVQTNVPAAAPAAGACGAPGGEPAAKKKRSLEDLMGGETMIGFGTAPAAPADKPADKVAEQPAAPAALPAFLQPANVQAVYGSAEKAQQ</sequence>
<dbReference type="GO" id="GO:0034080">
    <property type="term" value="P:CENP-A containing chromatin assembly"/>
    <property type="evidence" value="ECO:0007669"/>
    <property type="project" value="TreeGrafter"/>
</dbReference>
<dbReference type="InterPro" id="IPR051730">
    <property type="entry name" value="NASP-like"/>
</dbReference>
<dbReference type="GO" id="GO:0005654">
    <property type="term" value="C:nucleoplasm"/>
    <property type="evidence" value="ECO:0007669"/>
    <property type="project" value="TreeGrafter"/>
</dbReference>
<feature type="compositionally biased region" description="Acidic residues" evidence="4">
    <location>
        <begin position="93"/>
        <end position="107"/>
    </location>
</feature>
<dbReference type="AlphaFoldDB" id="A0AAD5H3K0"/>
<evidence type="ECO:0000313" key="6">
    <source>
        <dbReference type="EMBL" id="KAI7839538.1"/>
    </source>
</evidence>
<dbReference type="Proteomes" id="UP001205105">
    <property type="component" value="Unassembled WGS sequence"/>
</dbReference>